<comment type="caution">
    <text evidence="5">The sequence shown here is derived from an EMBL/GenBank/DDBJ whole genome shotgun (WGS) entry which is preliminary data.</text>
</comment>
<keyword evidence="6" id="KW-1185">Reference proteome</keyword>
<dbReference type="Gene3D" id="3.90.550.10">
    <property type="entry name" value="Spore Coat Polysaccharide Biosynthesis Protein SpsA, Chain A"/>
    <property type="match status" value="1"/>
</dbReference>
<dbReference type="Proteomes" id="UP001318860">
    <property type="component" value="Unassembled WGS sequence"/>
</dbReference>
<evidence type="ECO:0000256" key="2">
    <source>
        <dbReference type="ARBA" id="ARBA00022679"/>
    </source>
</evidence>
<dbReference type="CDD" id="cd02537">
    <property type="entry name" value="GT8_Glycogenin"/>
    <property type="match status" value="1"/>
</dbReference>
<organism evidence="5 6">
    <name type="scientific">Rehmannia glutinosa</name>
    <name type="common">Chinese foxglove</name>
    <dbReference type="NCBI Taxonomy" id="99300"/>
    <lineage>
        <taxon>Eukaryota</taxon>
        <taxon>Viridiplantae</taxon>
        <taxon>Streptophyta</taxon>
        <taxon>Embryophyta</taxon>
        <taxon>Tracheophyta</taxon>
        <taxon>Spermatophyta</taxon>
        <taxon>Magnoliopsida</taxon>
        <taxon>eudicotyledons</taxon>
        <taxon>Gunneridae</taxon>
        <taxon>Pentapetalae</taxon>
        <taxon>asterids</taxon>
        <taxon>lamiids</taxon>
        <taxon>Lamiales</taxon>
        <taxon>Orobanchaceae</taxon>
        <taxon>Rehmannieae</taxon>
        <taxon>Rehmannia</taxon>
    </lineage>
</organism>
<keyword evidence="2" id="KW-0808">Transferase</keyword>
<reference evidence="5 6" key="1">
    <citation type="journal article" date="2021" name="Comput. Struct. Biotechnol. J.">
        <title>De novo genome assembly of the potent medicinal plant Rehmannia glutinosa using nanopore technology.</title>
        <authorList>
            <person name="Ma L."/>
            <person name="Dong C."/>
            <person name="Song C."/>
            <person name="Wang X."/>
            <person name="Zheng X."/>
            <person name="Niu Y."/>
            <person name="Chen S."/>
            <person name="Feng W."/>
        </authorList>
    </citation>
    <scope>NUCLEOTIDE SEQUENCE [LARGE SCALE GENOMIC DNA]</scope>
    <source>
        <strain evidence="5">DH-2019</strain>
    </source>
</reference>
<protein>
    <recommendedName>
        <fullName evidence="4">Hexosyltransferase</fullName>
        <ecNumber evidence="4">2.4.1.-</ecNumber>
    </recommendedName>
</protein>
<dbReference type="EMBL" id="JABTTQ020000003">
    <property type="protein sequence ID" value="KAK6159898.1"/>
    <property type="molecule type" value="Genomic_DNA"/>
</dbReference>
<evidence type="ECO:0000313" key="5">
    <source>
        <dbReference type="EMBL" id="KAK6159898.1"/>
    </source>
</evidence>
<accession>A0ABR0XLL4</accession>
<proteinExistence type="inferred from homology"/>
<gene>
    <name evidence="5" type="ORF">DH2020_003279</name>
</gene>
<dbReference type="InterPro" id="IPR050587">
    <property type="entry name" value="GNT1/Glycosyltrans_8"/>
</dbReference>
<evidence type="ECO:0000256" key="4">
    <source>
        <dbReference type="RuleBase" id="RU362027"/>
    </source>
</evidence>
<dbReference type="SUPFAM" id="SSF53448">
    <property type="entry name" value="Nucleotide-diphospho-sugar transferases"/>
    <property type="match status" value="1"/>
</dbReference>
<evidence type="ECO:0000313" key="6">
    <source>
        <dbReference type="Proteomes" id="UP001318860"/>
    </source>
</evidence>
<evidence type="ECO:0000256" key="1">
    <source>
        <dbReference type="ARBA" id="ARBA00022676"/>
    </source>
</evidence>
<name>A0ABR0XLL4_REHGL</name>
<dbReference type="InterPro" id="IPR029044">
    <property type="entry name" value="Nucleotide-diphossugar_trans"/>
</dbReference>
<dbReference type="EC" id="2.4.1.-" evidence="4"/>
<keyword evidence="1" id="KW-0328">Glycosyltransferase</keyword>
<dbReference type="PANTHER" id="PTHR11183">
    <property type="entry name" value="GLYCOGENIN SUBFAMILY MEMBER"/>
    <property type="match status" value="1"/>
</dbReference>
<keyword evidence="3" id="KW-0464">Manganese</keyword>
<sequence length="547" mass="63921">MLYNEKLHKIDHRDQMGHHKSFKQRFSWRSIKTPTWYQVIAGKMINGKKTKIGIVHVTNTSFGENKVYGDAVETVDIHFKHISKDVKWNDLFPEWIDETLPWDSSKCPYIPMPELENCYDDLDVVVAEVPCGEAGIRHDGRSFEDVFRLQVNLVVANLLVKCGRKDNVLAVFMGHCGPMWEIFRCDEVVWHEGNTWIYRPHLERLKQKVLMPVGSCQLAPPFPKPGQYAGTQNDMIASSVSGDKVYNKAKEAYVTVLHSSEDYVCGAIVLAQSIIKSNSTKDLVLLADDSISMKSLQALKAAGWRIKHIKRIRNPYARTGTYNEWNYSKLRIWQLTDYDKLIFVDSDFLILRNTDEFFAYPQLSAAGNNRYVVAETGAPPHTFVYWSTLIFFWLRHCRYLFNSGLMLVEPSTCTFRTLMKQRYRVASYNGGDQGFLNEMFMWWHRWPTKLNFLKDFSNLPEDDYVHEIIPDDIYALHYLGLKPWMCRRKDEYDCNWDNPENKRFASDSAHRMWWRVHDAMPKELRAHCVFKPEMEDRIKLHIAVATN</sequence>
<comment type="similarity">
    <text evidence="4">Belongs to the glycosyltransferase 8 family.</text>
</comment>
<dbReference type="Pfam" id="PF01501">
    <property type="entry name" value="Glyco_transf_8"/>
    <property type="match status" value="1"/>
</dbReference>
<dbReference type="InterPro" id="IPR002495">
    <property type="entry name" value="Glyco_trans_8"/>
</dbReference>
<evidence type="ECO:0000256" key="3">
    <source>
        <dbReference type="ARBA" id="ARBA00023211"/>
    </source>
</evidence>